<feature type="region of interest" description="Disordered" evidence="1">
    <location>
        <begin position="243"/>
        <end position="311"/>
    </location>
</feature>
<evidence type="ECO:0000313" key="2">
    <source>
        <dbReference type="EMBL" id="CDH50524.1"/>
    </source>
</evidence>
<reference evidence="2" key="1">
    <citation type="submission" date="2013-08" db="EMBL/GenBank/DDBJ databases">
        <title>Gene expansion shapes genome architecture in the human pathogen Lichtheimia corymbifera: an evolutionary genomics analysis in the ancient terrestrial Mucorales (Mucoromycotina).</title>
        <authorList>
            <person name="Schwartze V.U."/>
            <person name="Winter S."/>
            <person name="Shelest E."/>
            <person name="Marcet-Houben M."/>
            <person name="Horn F."/>
            <person name="Wehner S."/>
            <person name="Hoffmann K."/>
            <person name="Riege K."/>
            <person name="Sammeth M."/>
            <person name="Nowrousian M."/>
            <person name="Valiante V."/>
            <person name="Linde J."/>
            <person name="Jacobsen I.D."/>
            <person name="Marz M."/>
            <person name="Brakhage A.A."/>
            <person name="Gabaldon T."/>
            <person name="Bocker S."/>
            <person name="Voigt K."/>
        </authorList>
    </citation>
    <scope>NUCLEOTIDE SEQUENCE [LARGE SCALE GENOMIC DNA]</scope>
    <source>
        <strain evidence="2">FSU 9682</strain>
    </source>
</reference>
<evidence type="ECO:0000313" key="3">
    <source>
        <dbReference type="Proteomes" id="UP000027586"/>
    </source>
</evidence>
<name>A0A068RKP1_9FUNG</name>
<comment type="caution">
    <text evidence="2">The sequence shown here is derived from an EMBL/GenBank/DDBJ whole genome shotgun (WGS) entry which is preliminary data.</text>
</comment>
<dbReference type="Proteomes" id="UP000027586">
    <property type="component" value="Unassembled WGS sequence"/>
</dbReference>
<dbReference type="SUPFAM" id="SSF54768">
    <property type="entry name" value="dsRNA-binding domain-like"/>
    <property type="match status" value="2"/>
</dbReference>
<feature type="region of interest" description="Disordered" evidence="1">
    <location>
        <begin position="112"/>
        <end position="136"/>
    </location>
</feature>
<proteinExistence type="predicted"/>
<dbReference type="EMBL" id="CBTN010000007">
    <property type="protein sequence ID" value="CDH50524.1"/>
    <property type="molecule type" value="Genomic_DNA"/>
</dbReference>
<organism evidence="2 3">
    <name type="scientific">Lichtheimia corymbifera JMRC:FSU:9682</name>
    <dbReference type="NCBI Taxonomy" id="1263082"/>
    <lineage>
        <taxon>Eukaryota</taxon>
        <taxon>Fungi</taxon>
        <taxon>Fungi incertae sedis</taxon>
        <taxon>Mucoromycota</taxon>
        <taxon>Mucoromycotina</taxon>
        <taxon>Mucoromycetes</taxon>
        <taxon>Mucorales</taxon>
        <taxon>Lichtheimiaceae</taxon>
        <taxon>Lichtheimia</taxon>
    </lineage>
</organism>
<keyword evidence="3" id="KW-1185">Reference proteome</keyword>
<feature type="compositionally biased region" description="Low complexity" evidence="1">
    <location>
        <begin position="248"/>
        <end position="259"/>
    </location>
</feature>
<dbReference type="AlphaFoldDB" id="A0A068RKP1"/>
<feature type="compositionally biased region" description="Pro residues" evidence="1">
    <location>
        <begin position="260"/>
        <end position="273"/>
    </location>
</feature>
<dbReference type="Gene3D" id="3.30.160.20">
    <property type="match status" value="2"/>
</dbReference>
<sequence>MSEAATSQLNEHIQKVSSIQKKQPPKLEYLYHYNDAIKGYAAELTLFGRTYRSHFYKKKKTAKEAVSAMALYDQPYMSKARVPPLQEEPLDEKDTSAWQSFAKANAVIAPPTTTAPMNNALSPVSNKIPSSPSTAPRRQMVQRVQRWLDHSLKDQQSKSYISLLHELAQVLAIEPPRYTIAQAYHAIGGRTHAPYTATLFVDSRVFTTPEPQDTVNDAKNYCAYYAIVALVYDVCGVSVDQQQPPPLQSLQQPQPLQSPQQPPSLFSPPPPQQQPSLFPSQQSHQQLQPQPSALPPGVLTRPLPKLSLPPGIHKRPIISTFNKTEMGMLNELASKLQWEIPTYDIEDSIDERTKSTIFRCTITLQPKKDKQTPNVQQQQQQQEPYVFLGTQWCQSKNQAKHCTAAQALEELSQNGLCVIVRD</sequence>
<protein>
    <submittedName>
        <fullName evidence="2">Uncharacterized protein</fullName>
    </submittedName>
</protein>
<dbReference type="VEuPathDB" id="FungiDB:LCOR_02237.1"/>
<dbReference type="CDD" id="cd00048">
    <property type="entry name" value="DSRM_SF"/>
    <property type="match status" value="2"/>
</dbReference>
<gene>
    <name evidence="2" type="ORF">LCOR_02237.1</name>
</gene>
<dbReference type="OrthoDB" id="2269982at2759"/>
<feature type="compositionally biased region" description="Low complexity" evidence="1">
    <location>
        <begin position="274"/>
        <end position="291"/>
    </location>
</feature>
<evidence type="ECO:0000256" key="1">
    <source>
        <dbReference type="SAM" id="MobiDB-lite"/>
    </source>
</evidence>
<accession>A0A068RKP1</accession>